<evidence type="ECO:0008006" key="4">
    <source>
        <dbReference type="Google" id="ProtNLM"/>
    </source>
</evidence>
<keyword evidence="3" id="KW-1185">Reference proteome</keyword>
<keyword evidence="1" id="KW-0812">Transmembrane</keyword>
<dbReference type="RefSeq" id="WP_062421562.1">
    <property type="nucleotide sequence ID" value="NZ_BBYA01000009.1"/>
</dbReference>
<organism evidence="2 3">
    <name type="scientific">Leptolinea tardivitalis</name>
    <dbReference type="NCBI Taxonomy" id="229920"/>
    <lineage>
        <taxon>Bacteria</taxon>
        <taxon>Bacillati</taxon>
        <taxon>Chloroflexota</taxon>
        <taxon>Anaerolineae</taxon>
        <taxon>Anaerolineales</taxon>
        <taxon>Anaerolineaceae</taxon>
        <taxon>Leptolinea</taxon>
    </lineage>
</organism>
<dbReference type="Proteomes" id="UP000050430">
    <property type="component" value="Unassembled WGS sequence"/>
</dbReference>
<protein>
    <recommendedName>
        <fullName evidence="4">Permease</fullName>
    </recommendedName>
</protein>
<gene>
    <name evidence="2" type="ORF">ADM99_02735</name>
</gene>
<sequence length="74" mass="8533">MQVILTNLVCIGLLSILMKRENHRLIDLYRVETTSFWKDLLAAFGLFLVGFPLGMLPNTIVADWLFGDPIFQHR</sequence>
<name>A0A0P6X1P8_9CHLR</name>
<keyword evidence="1" id="KW-0472">Membrane</keyword>
<evidence type="ECO:0000313" key="3">
    <source>
        <dbReference type="Proteomes" id="UP000050430"/>
    </source>
</evidence>
<accession>A0A0P6X1P8</accession>
<evidence type="ECO:0000313" key="2">
    <source>
        <dbReference type="EMBL" id="KPL73177.1"/>
    </source>
</evidence>
<comment type="caution">
    <text evidence="2">The sequence shown here is derived from an EMBL/GenBank/DDBJ whole genome shotgun (WGS) entry which is preliminary data.</text>
</comment>
<reference evidence="2 3" key="1">
    <citation type="submission" date="2015-07" db="EMBL/GenBank/DDBJ databases">
        <title>Genome sequence of Leptolinea tardivitalis DSM 16556.</title>
        <authorList>
            <person name="Hemp J."/>
            <person name="Ward L.M."/>
            <person name="Pace L.A."/>
            <person name="Fischer W.W."/>
        </authorList>
    </citation>
    <scope>NUCLEOTIDE SEQUENCE [LARGE SCALE GENOMIC DNA]</scope>
    <source>
        <strain evidence="2 3">YMTK-2</strain>
    </source>
</reference>
<proteinExistence type="predicted"/>
<dbReference type="EMBL" id="LGCK01000006">
    <property type="protein sequence ID" value="KPL73177.1"/>
    <property type="molecule type" value="Genomic_DNA"/>
</dbReference>
<keyword evidence="1" id="KW-1133">Transmembrane helix</keyword>
<evidence type="ECO:0000256" key="1">
    <source>
        <dbReference type="SAM" id="Phobius"/>
    </source>
</evidence>
<dbReference type="AlphaFoldDB" id="A0A0P6X1P8"/>
<feature type="transmembrane region" description="Helical" evidence="1">
    <location>
        <begin position="43"/>
        <end position="66"/>
    </location>
</feature>